<organism evidence="4 5">
    <name type="scientific">Sphingopyxis macrogoltabida</name>
    <name type="common">Sphingomonas macrogoltabidus</name>
    <dbReference type="NCBI Taxonomy" id="33050"/>
    <lineage>
        <taxon>Bacteria</taxon>
        <taxon>Pseudomonadati</taxon>
        <taxon>Pseudomonadota</taxon>
        <taxon>Alphaproteobacteria</taxon>
        <taxon>Sphingomonadales</taxon>
        <taxon>Sphingomonadaceae</taxon>
        <taxon>Sphingopyxis</taxon>
    </lineage>
</organism>
<sequence length="657" mass="71224">MLRNGFFLGVLAVLGASPASVAAQADNATLYGMRESIGDISMSPDGTQLAFIQPARDRGLVLFVASTEGGAPKPVFQSDGAPWHLAWCNWASNVRIVCYLYGVSDPGHGQVLPFTRLVAVGADGSNVKQLGQNSLNSAYGLRQFDGQIIAWPAADNGQVVMTREYRQEEQTNTRLASVTEGVGVDMVDTASLRVRRIENPRIDASRYLADETGAVRIVGVRSTDAQGMMRDLMIYSYRKPGSRDWKPLSRVTSEGDAFDPEAVNAERNLAYGFKNKDGRRAAYAVTLGETAPETLLFAHDRVDVGEFIRIGRTGRVIGVSYTTDKPEYKLFDEEYAALAAKLQKALPGLPIVNFIDASRDESRLLLFAGSDTDPGRYYVYDKASRKLGEVALARPDLEGRPQAEVKPVSYPAADGTSIPAYLTLPPGSDGRKLPAIVMPHGGPSARDEWGFDWLAQYYAAQGYAVIQPNFRGSAGYGDDWYVENGFRSWRVAVGDVNDAGRWLVKEGIADPAKLAVVGWSYGGYAALQSAALDPDLFKATVAIAPVTDLKALVGKARNFTNARLVSDFIGTGPHLVEGSPVQQVAKIKAPVLMFSGDQDLNVDISQARSMEAALKAAGKPVEMVTYPGLDHQLYDSSARADMLRRSDMFLKKTLGLP</sequence>
<dbReference type="PATRIC" id="fig|33050.5.peg.2139"/>
<proteinExistence type="predicted"/>
<evidence type="ECO:0000313" key="5">
    <source>
        <dbReference type="Proteomes" id="UP000058074"/>
    </source>
</evidence>
<dbReference type="SUPFAM" id="SSF82171">
    <property type="entry name" value="DPP6 N-terminal domain-like"/>
    <property type="match status" value="1"/>
</dbReference>
<dbReference type="Gene3D" id="3.40.50.1820">
    <property type="entry name" value="alpha/beta hydrolase"/>
    <property type="match status" value="1"/>
</dbReference>
<dbReference type="SUPFAM" id="SSF53474">
    <property type="entry name" value="alpha/beta-Hydrolases"/>
    <property type="match status" value="1"/>
</dbReference>
<dbReference type="Gene3D" id="2.120.10.30">
    <property type="entry name" value="TolB, C-terminal domain"/>
    <property type="match status" value="1"/>
</dbReference>
<accession>A0A0N9V8X1</accession>
<dbReference type="RefSeq" id="WP_054588067.1">
    <property type="nucleotide sequence ID" value="NZ_CP012700.1"/>
</dbReference>
<gene>
    <name evidence="4" type="ORF">AN936_10350</name>
</gene>
<dbReference type="AlphaFoldDB" id="A0A0N9V8X1"/>
<feature type="domain" description="Peptidase S9 prolyl oligopeptidase catalytic" evidence="3">
    <location>
        <begin position="449"/>
        <end position="655"/>
    </location>
</feature>
<keyword evidence="1" id="KW-0378">Hydrolase</keyword>
<evidence type="ECO:0000259" key="3">
    <source>
        <dbReference type="Pfam" id="PF00326"/>
    </source>
</evidence>
<feature type="signal peptide" evidence="2">
    <location>
        <begin position="1"/>
        <end position="22"/>
    </location>
</feature>
<dbReference type="Pfam" id="PF00326">
    <property type="entry name" value="Peptidase_S9"/>
    <property type="match status" value="1"/>
</dbReference>
<dbReference type="PANTHER" id="PTHR42776">
    <property type="entry name" value="SERINE PEPTIDASE S9 FAMILY MEMBER"/>
    <property type="match status" value="1"/>
</dbReference>
<dbReference type="KEGG" id="smag:AN936_10350"/>
<dbReference type="InterPro" id="IPR029058">
    <property type="entry name" value="AB_hydrolase_fold"/>
</dbReference>
<dbReference type="GO" id="GO:0004252">
    <property type="term" value="F:serine-type endopeptidase activity"/>
    <property type="evidence" value="ECO:0007669"/>
    <property type="project" value="TreeGrafter"/>
</dbReference>
<feature type="chain" id="PRO_5006039328" evidence="2">
    <location>
        <begin position="23"/>
        <end position="657"/>
    </location>
</feature>
<evidence type="ECO:0000256" key="2">
    <source>
        <dbReference type="SAM" id="SignalP"/>
    </source>
</evidence>
<protein>
    <submittedName>
        <fullName evidence="4">Peptidase S9</fullName>
    </submittedName>
</protein>
<name>A0A0N9V8X1_SPHMC</name>
<dbReference type="InterPro" id="IPR001375">
    <property type="entry name" value="Peptidase_S9_cat"/>
</dbReference>
<dbReference type="EMBL" id="CP012700">
    <property type="protein sequence ID" value="ALH80756.1"/>
    <property type="molecule type" value="Genomic_DNA"/>
</dbReference>
<reference evidence="4 5" key="1">
    <citation type="journal article" date="2015" name="Genome Announc.">
        <title>Complete Genome Sequence of Polypropylene Glycol- and Polyethylene Glycol-Degrading Sphingopyxis macrogoltabida Strain EY-1.</title>
        <authorList>
            <person name="Ohtsubo Y."/>
            <person name="Nagata Y."/>
            <person name="Numata M."/>
            <person name="Tsuchikane K."/>
            <person name="Hosoyama A."/>
            <person name="Yamazoe A."/>
            <person name="Tsuda M."/>
            <person name="Fujita N."/>
            <person name="Kawai F."/>
        </authorList>
    </citation>
    <scope>NUCLEOTIDE SEQUENCE [LARGE SCALE GENOMIC DNA]</scope>
    <source>
        <strain evidence="4 5">EY-1</strain>
    </source>
</reference>
<dbReference type="Proteomes" id="UP000058074">
    <property type="component" value="Chromosome"/>
</dbReference>
<dbReference type="GO" id="GO:0006508">
    <property type="term" value="P:proteolysis"/>
    <property type="evidence" value="ECO:0007669"/>
    <property type="project" value="InterPro"/>
</dbReference>
<dbReference type="InterPro" id="IPR011042">
    <property type="entry name" value="6-blade_b-propeller_TolB-like"/>
</dbReference>
<keyword evidence="2" id="KW-0732">Signal</keyword>
<dbReference type="PANTHER" id="PTHR42776:SF27">
    <property type="entry name" value="DIPEPTIDYL PEPTIDASE FAMILY MEMBER 6"/>
    <property type="match status" value="1"/>
</dbReference>
<evidence type="ECO:0000256" key="1">
    <source>
        <dbReference type="ARBA" id="ARBA00022801"/>
    </source>
</evidence>
<evidence type="ECO:0000313" key="4">
    <source>
        <dbReference type="EMBL" id="ALH80756.1"/>
    </source>
</evidence>